<evidence type="ECO:0000256" key="1">
    <source>
        <dbReference type="SAM" id="SignalP"/>
    </source>
</evidence>
<organism evidence="2 3">
    <name type="scientific">Mycena alexandri</name>
    <dbReference type="NCBI Taxonomy" id="1745969"/>
    <lineage>
        <taxon>Eukaryota</taxon>
        <taxon>Fungi</taxon>
        <taxon>Dikarya</taxon>
        <taxon>Basidiomycota</taxon>
        <taxon>Agaricomycotina</taxon>
        <taxon>Agaricomycetes</taxon>
        <taxon>Agaricomycetidae</taxon>
        <taxon>Agaricales</taxon>
        <taxon>Marasmiineae</taxon>
        <taxon>Mycenaceae</taxon>
        <taxon>Mycena</taxon>
    </lineage>
</organism>
<reference evidence="2" key="1">
    <citation type="submission" date="2023-03" db="EMBL/GenBank/DDBJ databases">
        <title>Massive genome expansion in bonnet fungi (Mycena s.s.) driven by repeated elements and novel gene families across ecological guilds.</title>
        <authorList>
            <consortium name="Lawrence Berkeley National Laboratory"/>
            <person name="Harder C.B."/>
            <person name="Miyauchi S."/>
            <person name="Viragh M."/>
            <person name="Kuo A."/>
            <person name="Thoen E."/>
            <person name="Andreopoulos B."/>
            <person name="Lu D."/>
            <person name="Skrede I."/>
            <person name="Drula E."/>
            <person name="Henrissat B."/>
            <person name="Morin E."/>
            <person name="Kohler A."/>
            <person name="Barry K."/>
            <person name="LaButti K."/>
            <person name="Morin E."/>
            <person name="Salamov A."/>
            <person name="Lipzen A."/>
            <person name="Mereny Z."/>
            <person name="Hegedus B."/>
            <person name="Baldrian P."/>
            <person name="Stursova M."/>
            <person name="Weitz H."/>
            <person name="Taylor A."/>
            <person name="Grigoriev I.V."/>
            <person name="Nagy L.G."/>
            <person name="Martin F."/>
            <person name="Kauserud H."/>
        </authorList>
    </citation>
    <scope>NUCLEOTIDE SEQUENCE</scope>
    <source>
        <strain evidence="2">CBHHK200</strain>
    </source>
</reference>
<keyword evidence="3" id="KW-1185">Reference proteome</keyword>
<accession>A0AAD6SN38</accession>
<evidence type="ECO:0000313" key="3">
    <source>
        <dbReference type="Proteomes" id="UP001218188"/>
    </source>
</evidence>
<evidence type="ECO:0000313" key="2">
    <source>
        <dbReference type="EMBL" id="KAJ7030242.1"/>
    </source>
</evidence>
<name>A0AAD6SN38_9AGAR</name>
<feature type="chain" id="PRO_5042185033" evidence="1">
    <location>
        <begin position="20"/>
        <end position="236"/>
    </location>
</feature>
<sequence>MVQISRALAFFTLVSTALAAAMDPDATSVKGVTNGNSAETAAHNKSVNVTASDISVNSKFPGSKANSGRDANAETISVEDKALVNAVVEITAIIPGKTILLSARAKRSSDLLTRIGPTGLSFAKSQTDDYCKFKTFPILGTTDVSLVADNGLPITIDFGDPANPPALWLNPFYPVAAFSTVFTGYAGNYLVVRDPLRNNGGPWTVTGDNINGNALTTTLNPDPVANRVSIYYIGDY</sequence>
<comment type="caution">
    <text evidence="2">The sequence shown here is derived from an EMBL/GenBank/DDBJ whole genome shotgun (WGS) entry which is preliminary data.</text>
</comment>
<feature type="signal peptide" evidence="1">
    <location>
        <begin position="1"/>
        <end position="19"/>
    </location>
</feature>
<dbReference type="EMBL" id="JARJCM010000092">
    <property type="protein sequence ID" value="KAJ7030242.1"/>
    <property type="molecule type" value="Genomic_DNA"/>
</dbReference>
<protein>
    <submittedName>
        <fullName evidence="2">Uncharacterized protein</fullName>
    </submittedName>
</protein>
<gene>
    <name evidence="2" type="ORF">C8F04DRAFT_1186877</name>
</gene>
<dbReference type="Proteomes" id="UP001218188">
    <property type="component" value="Unassembled WGS sequence"/>
</dbReference>
<keyword evidence="1" id="KW-0732">Signal</keyword>
<dbReference type="AlphaFoldDB" id="A0AAD6SN38"/>
<proteinExistence type="predicted"/>